<reference evidence="2" key="1">
    <citation type="journal article" date="2022" name="Int. J. Mol. Sci.">
        <title>Draft Genome of Tanacetum Coccineum: Genomic Comparison of Closely Related Tanacetum-Family Plants.</title>
        <authorList>
            <person name="Yamashiro T."/>
            <person name="Shiraishi A."/>
            <person name="Nakayama K."/>
            <person name="Satake H."/>
        </authorList>
    </citation>
    <scope>NUCLEOTIDE SEQUENCE</scope>
</reference>
<dbReference type="InterPro" id="IPR036397">
    <property type="entry name" value="RNaseH_sf"/>
</dbReference>
<dbReference type="Proteomes" id="UP001151760">
    <property type="component" value="Unassembled WGS sequence"/>
</dbReference>
<protein>
    <submittedName>
        <fullName evidence="2">Retrotransposon protein, putative, ty3-gypsy subclass</fullName>
    </submittedName>
</protein>
<name>A0ABQ5BFU6_9ASTR</name>
<organism evidence="2 3">
    <name type="scientific">Tanacetum coccineum</name>
    <dbReference type="NCBI Taxonomy" id="301880"/>
    <lineage>
        <taxon>Eukaryota</taxon>
        <taxon>Viridiplantae</taxon>
        <taxon>Streptophyta</taxon>
        <taxon>Embryophyta</taxon>
        <taxon>Tracheophyta</taxon>
        <taxon>Spermatophyta</taxon>
        <taxon>Magnoliopsida</taxon>
        <taxon>eudicotyledons</taxon>
        <taxon>Gunneridae</taxon>
        <taxon>Pentapetalae</taxon>
        <taxon>asterids</taxon>
        <taxon>campanulids</taxon>
        <taxon>Asterales</taxon>
        <taxon>Asteraceae</taxon>
        <taxon>Asteroideae</taxon>
        <taxon>Anthemideae</taxon>
        <taxon>Anthemidinae</taxon>
        <taxon>Tanacetum</taxon>
    </lineage>
</organism>
<gene>
    <name evidence="2" type="ORF">Tco_0858796</name>
</gene>
<proteinExistence type="predicted"/>
<dbReference type="SUPFAM" id="SSF53098">
    <property type="entry name" value="Ribonuclease H-like"/>
    <property type="match status" value="1"/>
</dbReference>
<dbReference type="PANTHER" id="PTHR46148:SF57">
    <property type="entry name" value="OS12G0499874 PROTEIN"/>
    <property type="match status" value="1"/>
</dbReference>
<feature type="domain" description="Tf2-1-like SH3-like" evidence="1">
    <location>
        <begin position="66"/>
        <end position="95"/>
    </location>
</feature>
<accession>A0ABQ5BFU6</accession>
<sequence>MSNSYHPQTDRQCERTIQTLEDMLRACVIDFGNGWDKHLSLVEFPYNNSYHTSIKAAQFEALYGPKVGPVAYRLELPQQLSKVHSTFHVSNLKKCLSDESLVISLDEIQVDDKLHFVERRGPKFTWEREDQFRSKYPHLFTIYPHCYILFDPLEVVGEDIEAIENVIEDKPHFFTKVVDNDLSALTMLTKHFMSEHREGVVGSEEKEGGVDLGVVNSLLGEIPGDVMGESGGETFGVDGETIW</sequence>
<evidence type="ECO:0000313" key="3">
    <source>
        <dbReference type="Proteomes" id="UP001151760"/>
    </source>
</evidence>
<evidence type="ECO:0000313" key="2">
    <source>
        <dbReference type="EMBL" id="GJT11754.1"/>
    </source>
</evidence>
<dbReference type="Gene3D" id="3.30.420.10">
    <property type="entry name" value="Ribonuclease H-like superfamily/Ribonuclease H"/>
    <property type="match status" value="1"/>
</dbReference>
<evidence type="ECO:0000259" key="1">
    <source>
        <dbReference type="Pfam" id="PF24626"/>
    </source>
</evidence>
<comment type="caution">
    <text evidence="2">The sequence shown here is derived from an EMBL/GenBank/DDBJ whole genome shotgun (WGS) entry which is preliminary data.</text>
</comment>
<dbReference type="Pfam" id="PF24626">
    <property type="entry name" value="SH3_Tf2-1"/>
    <property type="match status" value="1"/>
</dbReference>
<dbReference type="PANTHER" id="PTHR46148">
    <property type="entry name" value="CHROMO DOMAIN-CONTAINING PROTEIN"/>
    <property type="match status" value="1"/>
</dbReference>
<dbReference type="EMBL" id="BQNB010013094">
    <property type="protein sequence ID" value="GJT11754.1"/>
    <property type="molecule type" value="Genomic_DNA"/>
</dbReference>
<reference evidence="2" key="2">
    <citation type="submission" date="2022-01" db="EMBL/GenBank/DDBJ databases">
        <authorList>
            <person name="Yamashiro T."/>
            <person name="Shiraishi A."/>
            <person name="Satake H."/>
            <person name="Nakayama K."/>
        </authorList>
    </citation>
    <scope>NUCLEOTIDE SEQUENCE</scope>
</reference>
<dbReference type="InterPro" id="IPR056924">
    <property type="entry name" value="SH3_Tf2-1"/>
</dbReference>
<keyword evidence="3" id="KW-1185">Reference proteome</keyword>
<dbReference type="InterPro" id="IPR012337">
    <property type="entry name" value="RNaseH-like_sf"/>
</dbReference>